<evidence type="ECO:0000313" key="2">
    <source>
        <dbReference type="Proteomes" id="UP000087766"/>
    </source>
</evidence>
<dbReference type="PANTHER" id="PTHR45766:SF5">
    <property type="entry name" value="SNF2 DOMAIN-CONTAINING PROTEIN _ HELICASE DOMAIN-CONTAINING PROTEIN _ HNH ENDONUCLEASE DOMAIN-CONTAINING PROTEIN"/>
    <property type="match status" value="1"/>
</dbReference>
<evidence type="ECO:0000313" key="3">
    <source>
        <dbReference type="RefSeq" id="XP_022635170.1"/>
    </source>
</evidence>
<dbReference type="GO" id="GO:0043596">
    <property type="term" value="C:nuclear replication fork"/>
    <property type="evidence" value="ECO:0007669"/>
    <property type="project" value="TreeGrafter"/>
</dbReference>
<dbReference type="AlphaFoldDB" id="A0A3Q0ETW4"/>
<dbReference type="Proteomes" id="UP000087766">
    <property type="component" value="Chromosome 3"/>
</dbReference>
<keyword evidence="2" id="KW-1185">Reference proteome</keyword>
<gene>
    <name evidence="3" type="primary">LOC106757842</name>
</gene>
<reference evidence="3" key="2">
    <citation type="submission" date="2025-08" db="UniProtKB">
        <authorList>
            <consortium name="RefSeq"/>
        </authorList>
    </citation>
    <scope>IDENTIFICATION</scope>
    <source>
        <tissue evidence="3">Leaf</tissue>
    </source>
</reference>
<dbReference type="STRING" id="3916.A0A3Q0ETW4"/>
<dbReference type="OrthoDB" id="2801544at2759"/>
<reference evidence="2" key="1">
    <citation type="journal article" date="2014" name="Nat. Commun.">
        <title>Genome sequence of mungbean and insights into evolution within Vigna species.</title>
        <authorList>
            <person name="Kang Y.J."/>
            <person name="Kim S.K."/>
            <person name="Kim M.Y."/>
            <person name="Lestari P."/>
            <person name="Kim K.H."/>
            <person name="Ha B.K."/>
            <person name="Jun T.H."/>
            <person name="Hwang W.J."/>
            <person name="Lee T."/>
            <person name="Lee J."/>
            <person name="Shim S."/>
            <person name="Yoon M.Y."/>
            <person name="Jang Y.E."/>
            <person name="Han K.S."/>
            <person name="Taeprayoon P."/>
            <person name="Yoon N."/>
            <person name="Somta P."/>
            <person name="Tanya P."/>
            <person name="Kim K.S."/>
            <person name="Gwag J.G."/>
            <person name="Moon J.K."/>
            <person name="Lee Y.H."/>
            <person name="Park B.S."/>
            <person name="Bombarely A."/>
            <person name="Doyle J.J."/>
            <person name="Jackson S.A."/>
            <person name="Schafleitner R."/>
            <person name="Srinives P."/>
            <person name="Varshney R.K."/>
            <person name="Lee S.H."/>
        </authorList>
    </citation>
    <scope>NUCLEOTIDE SEQUENCE [LARGE SCALE GENOMIC DNA]</scope>
    <source>
        <strain evidence="2">cv. VC1973A</strain>
    </source>
</reference>
<dbReference type="GO" id="GO:0004520">
    <property type="term" value="F:DNA endonuclease activity"/>
    <property type="evidence" value="ECO:0007669"/>
    <property type="project" value="TreeGrafter"/>
</dbReference>
<organism evidence="2 3">
    <name type="scientific">Vigna radiata var. radiata</name>
    <name type="common">Mung bean</name>
    <name type="synonym">Phaseolus aureus</name>
    <dbReference type="NCBI Taxonomy" id="3916"/>
    <lineage>
        <taxon>Eukaryota</taxon>
        <taxon>Viridiplantae</taxon>
        <taxon>Streptophyta</taxon>
        <taxon>Embryophyta</taxon>
        <taxon>Tracheophyta</taxon>
        <taxon>Spermatophyta</taxon>
        <taxon>Magnoliopsida</taxon>
        <taxon>eudicotyledons</taxon>
        <taxon>Gunneridae</taxon>
        <taxon>Pentapetalae</taxon>
        <taxon>rosids</taxon>
        <taxon>fabids</taxon>
        <taxon>Fabales</taxon>
        <taxon>Fabaceae</taxon>
        <taxon>Papilionoideae</taxon>
        <taxon>50 kb inversion clade</taxon>
        <taxon>NPAAA clade</taxon>
        <taxon>indigoferoid/millettioid clade</taxon>
        <taxon>Phaseoleae</taxon>
        <taxon>Vigna</taxon>
    </lineage>
</organism>
<dbReference type="PANTHER" id="PTHR45766">
    <property type="entry name" value="DNA ANNEALING HELICASE AND ENDONUCLEASE ZRANB3 FAMILY MEMBER"/>
    <property type="match status" value="1"/>
</dbReference>
<accession>A0A3Q0ETW4</accession>
<sequence length="178" mass="20084">MLQDYSKGVHLEELNVLLKQTVMIRRLKEYVMLQLPPKRWQIIRLLIKRSNIVAGKTAIGVLSIDATERESQDIALENLDETDGKLSYQELGIAKLSGFREWLALHPIVAGSENASKMIIFAHYHKVLDGVQDLVCEKGISFVRIDGNTLARDRQSAVVSFRSSPEVSQPLSFLLKLL</sequence>
<evidence type="ECO:0000256" key="1">
    <source>
        <dbReference type="ARBA" id="ARBA00022801"/>
    </source>
</evidence>
<protein>
    <submittedName>
        <fullName evidence="3">SWI/SNF-related matrix-associated actin-dependent regulator of chromatin subfamily A-like protein 1 isoform X1</fullName>
    </submittedName>
</protein>
<dbReference type="Gene3D" id="3.40.50.300">
    <property type="entry name" value="P-loop containing nucleotide triphosphate hydrolases"/>
    <property type="match status" value="1"/>
</dbReference>
<name>A0A3Q0ETW4_VIGRR</name>
<dbReference type="GeneID" id="106757842"/>
<dbReference type="SUPFAM" id="SSF52540">
    <property type="entry name" value="P-loop containing nucleoside triphosphate hydrolases"/>
    <property type="match status" value="1"/>
</dbReference>
<dbReference type="GO" id="GO:0006281">
    <property type="term" value="P:DNA repair"/>
    <property type="evidence" value="ECO:0007669"/>
    <property type="project" value="TreeGrafter"/>
</dbReference>
<proteinExistence type="predicted"/>
<dbReference type="GO" id="GO:0031297">
    <property type="term" value="P:replication fork processing"/>
    <property type="evidence" value="ECO:0007669"/>
    <property type="project" value="TreeGrafter"/>
</dbReference>
<keyword evidence="1" id="KW-0378">Hydrolase</keyword>
<dbReference type="GO" id="GO:0016787">
    <property type="term" value="F:hydrolase activity"/>
    <property type="evidence" value="ECO:0007669"/>
    <property type="project" value="UniProtKB-KW"/>
</dbReference>
<dbReference type="RefSeq" id="XP_022635170.1">
    <property type="nucleotide sequence ID" value="XM_022779449.1"/>
</dbReference>
<dbReference type="InterPro" id="IPR027417">
    <property type="entry name" value="P-loop_NTPase"/>
</dbReference>